<dbReference type="InterPro" id="IPR000719">
    <property type="entry name" value="Prot_kinase_dom"/>
</dbReference>
<dbReference type="OrthoDB" id="68483at2759"/>
<dbReference type="PROSITE" id="PS00107">
    <property type="entry name" value="PROTEIN_KINASE_ATP"/>
    <property type="match status" value="1"/>
</dbReference>
<keyword evidence="2 4" id="KW-0547">Nucleotide-binding</keyword>
<dbReference type="InterPro" id="IPR017441">
    <property type="entry name" value="Protein_kinase_ATP_BS"/>
</dbReference>
<dbReference type="PANTHER" id="PTHR24346:SF77">
    <property type="entry name" value="SERINE THREONINE PROTEIN KINASE"/>
    <property type="match status" value="1"/>
</dbReference>
<proteinExistence type="predicted"/>
<feature type="domain" description="Protein kinase" evidence="6">
    <location>
        <begin position="96"/>
        <end position="380"/>
    </location>
</feature>
<keyword evidence="5" id="KW-0472">Membrane</keyword>
<evidence type="ECO:0000256" key="3">
    <source>
        <dbReference type="ARBA" id="ARBA00022840"/>
    </source>
</evidence>
<dbReference type="EMBL" id="GL983859">
    <property type="protein sequence ID" value="EGR31463.1"/>
    <property type="molecule type" value="Genomic_DNA"/>
</dbReference>
<gene>
    <name evidence="7" type="ORF">IMG5_109220</name>
</gene>
<dbReference type="SMART" id="SM00220">
    <property type="entry name" value="S_TKc"/>
    <property type="match status" value="1"/>
</dbReference>
<name>G0QTJ2_ICHMU</name>
<evidence type="ECO:0000256" key="4">
    <source>
        <dbReference type="PROSITE-ProRule" id="PRU10141"/>
    </source>
</evidence>
<dbReference type="OMA" id="VTNTVHR"/>
<reference evidence="7 8" key="1">
    <citation type="submission" date="2011-07" db="EMBL/GenBank/DDBJ databases">
        <authorList>
            <person name="Coyne R."/>
            <person name="Brami D."/>
            <person name="Johnson J."/>
            <person name="Hostetler J."/>
            <person name="Hannick L."/>
            <person name="Clark T."/>
            <person name="Cassidy-Hanley D."/>
            <person name="Inman J."/>
        </authorList>
    </citation>
    <scope>NUCLEOTIDE SEQUENCE [LARGE SCALE GENOMIC DNA]</scope>
    <source>
        <strain evidence="7 8">G5</strain>
    </source>
</reference>
<dbReference type="FunFam" id="1.10.510.10:FF:000571">
    <property type="entry name" value="Maternal embryonic leucine zipper kinase"/>
    <property type="match status" value="1"/>
</dbReference>
<dbReference type="GO" id="GO:0005524">
    <property type="term" value="F:ATP binding"/>
    <property type="evidence" value="ECO:0007669"/>
    <property type="project" value="UniProtKB-UniRule"/>
</dbReference>
<dbReference type="PANTHER" id="PTHR24346">
    <property type="entry name" value="MAP/MICROTUBULE AFFINITY-REGULATING KINASE"/>
    <property type="match status" value="1"/>
</dbReference>
<dbReference type="InterPro" id="IPR011009">
    <property type="entry name" value="Kinase-like_dom_sf"/>
</dbReference>
<dbReference type="Pfam" id="PF00069">
    <property type="entry name" value="Pkinase"/>
    <property type="match status" value="1"/>
</dbReference>
<dbReference type="Proteomes" id="UP000008983">
    <property type="component" value="Unassembled WGS sequence"/>
</dbReference>
<dbReference type="PROSITE" id="PS50011">
    <property type="entry name" value="PROTEIN_KINASE_DOM"/>
    <property type="match status" value="1"/>
</dbReference>
<feature type="transmembrane region" description="Helical" evidence="5">
    <location>
        <begin position="468"/>
        <end position="488"/>
    </location>
</feature>
<dbReference type="CDD" id="cd14008">
    <property type="entry name" value="STKc_LKB1_CaMKK"/>
    <property type="match status" value="1"/>
</dbReference>
<dbReference type="RefSeq" id="XP_004034949.1">
    <property type="nucleotide sequence ID" value="XM_004034901.1"/>
</dbReference>
<dbReference type="InParanoid" id="G0QTJ2"/>
<dbReference type="PROSITE" id="PS00108">
    <property type="entry name" value="PROTEIN_KINASE_ST"/>
    <property type="match status" value="1"/>
</dbReference>
<dbReference type="SUPFAM" id="SSF56112">
    <property type="entry name" value="Protein kinase-like (PK-like)"/>
    <property type="match status" value="1"/>
</dbReference>
<evidence type="ECO:0000256" key="5">
    <source>
        <dbReference type="SAM" id="Phobius"/>
    </source>
</evidence>
<keyword evidence="8" id="KW-1185">Reference proteome</keyword>
<evidence type="ECO:0000259" key="6">
    <source>
        <dbReference type="PROSITE" id="PS50011"/>
    </source>
</evidence>
<dbReference type="Gene3D" id="3.30.200.20">
    <property type="entry name" value="Phosphorylase Kinase, domain 1"/>
    <property type="match status" value="1"/>
</dbReference>
<sequence length="505" mass="59915">MLLLKKTQSHSLSIKSQSLIIIYIKKKQQRQLYTLNCKFLLFLKQKIIFHLKKQKKRKNRVKETFKIIKSLDNQVFQEVLFAILIQKKGHKILNNYVFLGNLGQGSFGKVKLVVQIQDENIKYAIKILKKSILQKRRNYYEDQDGLIKSKDQLELVKREIAIMKKLQHPNVIKLYEVIENQHNDKLYMVLEYAKGGQLIEWDDVDQKFYFCNPNQHEPFNEKFLRKIFRGCIKGLYYLHINSIIHRDIKPQNILLDESYNAKLADFGVSTFTGEGCCDIDGNLGTLQFMPPEVLDFKKGYNGKCADIWSLGITFYCFTFLQLPFYHSNQFKIIDVIKNKSLSFPSDRQCSNELKQLLKKMIEKNPLKRLTLIEISQNKWINQDEEINLNDELNNNIADQINEEEIKNAIQFSTVIRINKHRKINIFKSIILNNEGCQLRQLLLQNFHNDGYYWEDLNYQVLQYLMDQIVIFFSGHYAFLNLCALELLIYRKKDFYRLVCDKNMYM</sequence>
<dbReference type="FunCoup" id="G0QTJ2">
    <property type="interactions" value="1"/>
</dbReference>
<evidence type="ECO:0000313" key="8">
    <source>
        <dbReference type="Proteomes" id="UP000008983"/>
    </source>
</evidence>
<dbReference type="STRING" id="857967.G0QTJ2"/>
<dbReference type="InterPro" id="IPR008271">
    <property type="entry name" value="Ser/Thr_kinase_AS"/>
</dbReference>
<feature type="binding site" evidence="4">
    <location>
        <position position="126"/>
    </location>
    <ligand>
        <name>ATP</name>
        <dbReference type="ChEBI" id="CHEBI:30616"/>
    </ligand>
</feature>
<comment type="subunit">
    <text evidence="1">Monomer.</text>
</comment>
<dbReference type="GO" id="GO:0035556">
    <property type="term" value="P:intracellular signal transduction"/>
    <property type="evidence" value="ECO:0007669"/>
    <property type="project" value="TreeGrafter"/>
</dbReference>
<keyword evidence="3 4" id="KW-0067">ATP-binding</keyword>
<accession>G0QTJ2</accession>
<evidence type="ECO:0000256" key="1">
    <source>
        <dbReference type="ARBA" id="ARBA00011245"/>
    </source>
</evidence>
<protein>
    <recommendedName>
        <fullName evidence="6">Protein kinase domain-containing protein</fullName>
    </recommendedName>
</protein>
<dbReference type="AlphaFoldDB" id="G0QTJ2"/>
<dbReference type="GO" id="GO:0004674">
    <property type="term" value="F:protein serine/threonine kinase activity"/>
    <property type="evidence" value="ECO:0007669"/>
    <property type="project" value="TreeGrafter"/>
</dbReference>
<evidence type="ECO:0000313" key="7">
    <source>
        <dbReference type="EMBL" id="EGR31463.1"/>
    </source>
</evidence>
<dbReference type="GO" id="GO:0005737">
    <property type="term" value="C:cytoplasm"/>
    <property type="evidence" value="ECO:0007669"/>
    <property type="project" value="TreeGrafter"/>
</dbReference>
<dbReference type="GeneID" id="14907589"/>
<keyword evidence="5" id="KW-0812">Transmembrane</keyword>
<evidence type="ECO:0000256" key="2">
    <source>
        <dbReference type="ARBA" id="ARBA00022741"/>
    </source>
</evidence>
<keyword evidence="5" id="KW-1133">Transmembrane helix</keyword>
<dbReference type="eggNOG" id="KOG0585">
    <property type="taxonomic scope" value="Eukaryota"/>
</dbReference>
<dbReference type="Gene3D" id="1.10.510.10">
    <property type="entry name" value="Transferase(Phosphotransferase) domain 1"/>
    <property type="match status" value="1"/>
</dbReference>
<organism evidence="7 8">
    <name type="scientific">Ichthyophthirius multifiliis</name>
    <name type="common">White spot disease agent</name>
    <name type="synonym">Ich</name>
    <dbReference type="NCBI Taxonomy" id="5932"/>
    <lineage>
        <taxon>Eukaryota</taxon>
        <taxon>Sar</taxon>
        <taxon>Alveolata</taxon>
        <taxon>Ciliophora</taxon>
        <taxon>Intramacronucleata</taxon>
        <taxon>Oligohymenophorea</taxon>
        <taxon>Hymenostomatida</taxon>
        <taxon>Ophryoglenina</taxon>
        <taxon>Ichthyophthirius</taxon>
    </lineage>
</organism>